<feature type="region of interest" description="Disordered" evidence="1">
    <location>
        <begin position="74"/>
        <end position="100"/>
    </location>
</feature>
<evidence type="ECO:0000313" key="3">
    <source>
        <dbReference type="Proteomes" id="UP000494115"/>
    </source>
</evidence>
<reference evidence="2 3" key="1">
    <citation type="submission" date="2020-04" db="EMBL/GenBank/DDBJ databases">
        <authorList>
            <person name="De Canck E."/>
        </authorList>
    </citation>
    <scope>NUCLEOTIDE SEQUENCE [LARGE SCALE GENOMIC DNA]</scope>
    <source>
        <strain evidence="2 3">LMG 28138</strain>
    </source>
</reference>
<proteinExistence type="predicted"/>
<evidence type="ECO:0000313" key="2">
    <source>
        <dbReference type="EMBL" id="CAB3799389.1"/>
    </source>
</evidence>
<dbReference type="EMBL" id="CADIKM010000033">
    <property type="protein sequence ID" value="CAB3799389.1"/>
    <property type="molecule type" value="Genomic_DNA"/>
</dbReference>
<name>A0A6S7BH35_9BURK</name>
<protein>
    <submittedName>
        <fullName evidence="2">Uncharacterized protein</fullName>
    </submittedName>
</protein>
<gene>
    <name evidence="2" type="ORF">LMG28138_04639</name>
</gene>
<feature type="compositionally biased region" description="Polar residues" evidence="1">
    <location>
        <begin position="1"/>
        <end position="11"/>
    </location>
</feature>
<evidence type="ECO:0000256" key="1">
    <source>
        <dbReference type="SAM" id="MobiDB-lite"/>
    </source>
</evidence>
<keyword evidence="3" id="KW-1185">Reference proteome</keyword>
<organism evidence="2 3">
    <name type="scientific">Pararobbsia alpina</name>
    <dbReference type="NCBI Taxonomy" id="621374"/>
    <lineage>
        <taxon>Bacteria</taxon>
        <taxon>Pseudomonadati</taxon>
        <taxon>Pseudomonadota</taxon>
        <taxon>Betaproteobacteria</taxon>
        <taxon>Burkholderiales</taxon>
        <taxon>Burkholderiaceae</taxon>
        <taxon>Pararobbsia</taxon>
    </lineage>
</organism>
<dbReference type="AlphaFoldDB" id="A0A6S7BH35"/>
<dbReference type="Proteomes" id="UP000494115">
    <property type="component" value="Unassembled WGS sequence"/>
</dbReference>
<feature type="region of interest" description="Disordered" evidence="1">
    <location>
        <begin position="1"/>
        <end position="23"/>
    </location>
</feature>
<accession>A0A6S7BH35</accession>
<sequence>MTGSTVDSTGTLAAGVDTHGKLTGAGDLNVMTSGALSATGQNTASGNLAFSGSRIAMNGAQTLAKGSASLTTLGALGDSGDSGDSGNLALTGARCRRTVG</sequence>